<evidence type="ECO:0000313" key="3">
    <source>
        <dbReference type="EMBL" id="QEC54680.1"/>
    </source>
</evidence>
<dbReference type="EMBL" id="CP042433">
    <property type="protein sequence ID" value="QEC54680.1"/>
    <property type="molecule type" value="Genomic_DNA"/>
</dbReference>
<dbReference type="OrthoDB" id="947434at2"/>
<dbReference type="InterPro" id="IPR025665">
    <property type="entry name" value="Beta-barrel_OMP_2"/>
</dbReference>
<gene>
    <name evidence="3" type="ORF">FSB75_01775</name>
</gene>
<name>A0A5B8UEZ5_9BACT</name>
<evidence type="ECO:0000259" key="2">
    <source>
        <dbReference type="Pfam" id="PF13568"/>
    </source>
</evidence>
<sequence length="198" mass="21024">MKKTLFIALAAAASFAVHAQNVDFGLKGGLNLASWTTNSNGAGYQNRLAYHVGGLAQINLTPQIAVQPEVVYSSQGTKYTLGSNEHSLALNYINIPVMVQAKIGSGVYAEAGPQIGFLTSVSDKINSTETNYFTTQDFKNTDVALGFGLGFQGSSGIGVDARYNLGLTNINNAGSNDIKNNVLQIGLFLKLNGTRSRR</sequence>
<evidence type="ECO:0000256" key="1">
    <source>
        <dbReference type="SAM" id="SignalP"/>
    </source>
</evidence>
<dbReference type="Proteomes" id="UP000321204">
    <property type="component" value="Chromosome"/>
</dbReference>
<organism evidence="3 4">
    <name type="scientific">Flavisolibacter ginsenosidimutans</name>
    <dbReference type="NCBI Taxonomy" id="661481"/>
    <lineage>
        <taxon>Bacteria</taxon>
        <taxon>Pseudomonadati</taxon>
        <taxon>Bacteroidota</taxon>
        <taxon>Chitinophagia</taxon>
        <taxon>Chitinophagales</taxon>
        <taxon>Chitinophagaceae</taxon>
        <taxon>Flavisolibacter</taxon>
    </lineage>
</organism>
<keyword evidence="4" id="KW-1185">Reference proteome</keyword>
<dbReference type="AlphaFoldDB" id="A0A5B8UEZ5"/>
<protein>
    <submittedName>
        <fullName evidence="3">PorT family protein</fullName>
    </submittedName>
</protein>
<feature type="domain" description="Outer membrane protein beta-barrel" evidence="2">
    <location>
        <begin position="19"/>
        <end position="170"/>
    </location>
</feature>
<dbReference type="KEGG" id="fgg:FSB75_01775"/>
<evidence type="ECO:0000313" key="4">
    <source>
        <dbReference type="Proteomes" id="UP000321204"/>
    </source>
</evidence>
<reference evidence="3 4" key="1">
    <citation type="journal article" date="2015" name="Int. J. Syst. Evol. Microbiol.">
        <title>Flavisolibacter ginsenosidimutans sp. nov., with ginsenoside-converting activity isolated from soil used for cultivating ginseng.</title>
        <authorList>
            <person name="Zhao Y."/>
            <person name="Liu Q."/>
            <person name="Kang M.S."/>
            <person name="Jin F."/>
            <person name="Yu H."/>
            <person name="Im W.T."/>
        </authorList>
    </citation>
    <scope>NUCLEOTIDE SEQUENCE [LARGE SCALE GENOMIC DNA]</scope>
    <source>
        <strain evidence="3 4">Gsoil 636</strain>
    </source>
</reference>
<proteinExistence type="predicted"/>
<accession>A0A5B8UEZ5</accession>
<feature type="chain" id="PRO_5023026453" evidence="1">
    <location>
        <begin position="20"/>
        <end position="198"/>
    </location>
</feature>
<keyword evidence="1" id="KW-0732">Signal</keyword>
<dbReference type="Pfam" id="PF13568">
    <property type="entry name" value="OMP_b-brl_2"/>
    <property type="match status" value="1"/>
</dbReference>
<feature type="signal peptide" evidence="1">
    <location>
        <begin position="1"/>
        <end position="19"/>
    </location>
</feature>
<dbReference type="RefSeq" id="WP_146781845.1">
    <property type="nucleotide sequence ID" value="NZ_BAABIO010000006.1"/>
</dbReference>